<dbReference type="Gene3D" id="1.25.40.340">
    <property type="match status" value="1"/>
</dbReference>
<dbReference type="GO" id="GO:0006071">
    <property type="term" value="P:glycerol metabolic process"/>
    <property type="evidence" value="ECO:0007669"/>
    <property type="project" value="InterPro"/>
</dbReference>
<feature type="domain" description="DhaL" evidence="1">
    <location>
        <begin position="21"/>
        <end position="215"/>
    </location>
</feature>
<dbReference type="InterPro" id="IPR033470">
    <property type="entry name" value="FakA-like_C"/>
</dbReference>
<dbReference type="SUPFAM" id="SSF101473">
    <property type="entry name" value="DhaL-like"/>
    <property type="match status" value="1"/>
</dbReference>
<dbReference type="PANTHER" id="PTHR33434">
    <property type="entry name" value="DEGV DOMAIN-CONTAINING PROTEIN DR_1986-RELATED"/>
    <property type="match status" value="1"/>
</dbReference>
<dbReference type="STRING" id="546871.SAMN04488543_1253"/>
<evidence type="ECO:0000313" key="3">
    <source>
        <dbReference type="Proteomes" id="UP000199092"/>
    </source>
</evidence>
<dbReference type="Pfam" id="PF02734">
    <property type="entry name" value="Dak2"/>
    <property type="match status" value="1"/>
</dbReference>
<keyword evidence="3" id="KW-1185">Reference proteome</keyword>
<accession>A0A1H1Q7S3</accession>
<proteinExistence type="predicted"/>
<dbReference type="RefSeq" id="WP_091411181.1">
    <property type="nucleotide sequence ID" value="NZ_LT629749.1"/>
</dbReference>
<evidence type="ECO:0000313" key="2">
    <source>
        <dbReference type="EMBL" id="SDS19450.1"/>
    </source>
</evidence>
<dbReference type="InterPro" id="IPR036117">
    <property type="entry name" value="DhaL_dom_sf"/>
</dbReference>
<reference evidence="2 3" key="1">
    <citation type="submission" date="2016-10" db="EMBL/GenBank/DDBJ databases">
        <authorList>
            <person name="de Groot N.N."/>
        </authorList>
    </citation>
    <scope>NUCLEOTIDE SEQUENCE [LARGE SCALE GENOMIC DNA]</scope>
    <source>
        <strain evidence="2 3">DSM 21741</strain>
    </source>
</reference>
<dbReference type="PANTHER" id="PTHR33434:SF4">
    <property type="entry name" value="PHOSPHATASE PROTEIN"/>
    <property type="match status" value="1"/>
</dbReference>
<dbReference type="GO" id="GO:0004371">
    <property type="term" value="F:glycerone kinase activity"/>
    <property type="evidence" value="ECO:0007669"/>
    <property type="project" value="InterPro"/>
</dbReference>
<dbReference type="Pfam" id="PF21645">
    <property type="entry name" value="FakA-like_M"/>
    <property type="match status" value="1"/>
</dbReference>
<organism evidence="2 3">
    <name type="scientific">Friedmanniella luteola</name>
    <dbReference type="NCBI Taxonomy" id="546871"/>
    <lineage>
        <taxon>Bacteria</taxon>
        <taxon>Bacillati</taxon>
        <taxon>Actinomycetota</taxon>
        <taxon>Actinomycetes</taxon>
        <taxon>Propionibacteriales</taxon>
        <taxon>Nocardioidaceae</taxon>
        <taxon>Friedmanniella</taxon>
    </lineage>
</organism>
<dbReference type="PROSITE" id="PS51480">
    <property type="entry name" value="DHAL"/>
    <property type="match status" value="1"/>
</dbReference>
<protein>
    <recommendedName>
        <fullName evidence="1">DhaL domain-containing protein</fullName>
    </recommendedName>
</protein>
<dbReference type="OrthoDB" id="9760324at2"/>
<dbReference type="InterPro" id="IPR004007">
    <property type="entry name" value="DhaL_dom"/>
</dbReference>
<dbReference type="AlphaFoldDB" id="A0A1H1Q7S3"/>
<dbReference type="EMBL" id="LT629749">
    <property type="protein sequence ID" value="SDS19450.1"/>
    <property type="molecule type" value="Genomic_DNA"/>
</dbReference>
<dbReference type="SMART" id="SM01120">
    <property type="entry name" value="Dak2"/>
    <property type="match status" value="1"/>
</dbReference>
<dbReference type="SMART" id="SM01121">
    <property type="entry name" value="Dak1_2"/>
    <property type="match status" value="1"/>
</dbReference>
<dbReference type="InterPro" id="IPR048394">
    <property type="entry name" value="FakA-like_M"/>
</dbReference>
<dbReference type="InterPro" id="IPR050270">
    <property type="entry name" value="DegV_domain_contain"/>
</dbReference>
<gene>
    <name evidence="2" type="ORF">SAMN04488543_1253</name>
</gene>
<dbReference type="Proteomes" id="UP000199092">
    <property type="component" value="Chromosome I"/>
</dbReference>
<name>A0A1H1Q7S3_9ACTN</name>
<sequence length="541" mass="54675">MLPSSRSGAPAPLGPGSSVWETFDAWLRRSSTLIGESADALDALNVFPVSDADTGSNLQLTLAGIARAVPDVNRGNLGAVVQAAILSAHGNSGAIVAEMFSSVCRSLEHGLPGAGPGPAGTRVAVLLATVAEAARRAVARPIAGTILTVAADAARAAWAAAEATPDDALAVARAAQTEARAALLRTPDQLDVLAEAGVVDAGGQAYALLVDALVEVLGGEPALPLAAADVRPRPAAAAGGPEYEVMYVVHDASAEDLDALRARLDALGHSVVVVGEAGSGAGLAQVHVHLAEPGAAVEAALGTGRLSQIRITALDPVAAPTRTIVSVVAGPGLVRAVEEAGGVAVDRRGPRPLLEELSATLRRLEGDVVVLPNDLETLETATHLVARLRGERAGRGRHLVVIPTLAQVQGLAALAVHEPDADFDAAVAAMGAAAGHARHGAVTVAESAAMTMAGRCEVGDVLGVVDGDFVEIGRDVTVVATRVAERLLASGGELLTVVLGADAPGTLAAALRTWARRHPVPLEVQVLEGGQPRYPVLLGAE</sequence>
<dbReference type="Pfam" id="PF13684">
    <property type="entry name" value="FakA-like_C"/>
    <property type="match status" value="1"/>
</dbReference>
<evidence type="ECO:0000259" key="1">
    <source>
        <dbReference type="PROSITE" id="PS51480"/>
    </source>
</evidence>